<sequence length="79" mass="8225">MPGFQVLVPSAEGLRRARFTALKARILFIAFGAILLGLAGPGVLRFVNAVLVQGAVFSGGGSVFRIKGAGLGELELDIR</sequence>
<organism evidence="2 3">
    <name type="scientific">Desulfoluna limicola</name>
    <dbReference type="NCBI Taxonomy" id="2810562"/>
    <lineage>
        <taxon>Bacteria</taxon>
        <taxon>Pseudomonadati</taxon>
        <taxon>Thermodesulfobacteriota</taxon>
        <taxon>Desulfobacteria</taxon>
        <taxon>Desulfobacterales</taxon>
        <taxon>Desulfolunaceae</taxon>
        <taxon>Desulfoluna</taxon>
    </lineage>
</organism>
<reference evidence="2 3" key="1">
    <citation type="submission" date="2021-02" db="EMBL/GenBank/DDBJ databases">
        <title>Complete genome of Desulfoluna sp. strain ASN36.</title>
        <authorList>
            <person name="Takahashi A."/>
            <person name="Kojima H."/>
            <person name="Fukui M."/>
        </authorList>
    </citation>
    <scope>NUCLEOTIDE SEQUENCE [LARGE SCALE GENOMIC DNA]</scope>
    <source>
        <strain evidence="2 3">ASN36</strain>
    </source>
</reference>
<gene>
    <name evidence="2" type="ORF">DSLASN_34710</name>
</gene>
<dbReference type="EMBL" id="AP024488">
    <property type="protein sequence ID" value="BCS97839.1"/>
    <property type="molecule type" value="Genomic_DNA"/>
</dbReference>
<keyword evidence="1" id="KW-0472">Membrane</keyword>
<proteinExistence type="predicted"/>
<dbReference type="Proteomes" id="UP001320148">
    <property type="component" value="Chromosome"/>
</dbReference>
<keyword evidence="1" id="KW-1133">Transmembrane helix</keyword>
<feature type="transmembrane region" description="Helical" evidence="1">
    <location>
        <begin position="24"/>
        <end position="44"/>
    </location>
</feature>
<name>A0ABM7PJU6_9BACT</name>
<protein>
    <submittedName>
        <fullName evidence="2">Uncharacterized protein</fullName>
    </submittedName>
</protein>
<keyword evidence="1" id="KW-0812">Transmembrane</keyword>
<keyword evidence="3" id="KW-1185">Reference proteome</keyword>
<evidence type="ECO:0000256" key="1">
    <source>
        <dbReference type="SAM" id="Phobius"/>
    </source>
</evidence>
<evidence type="ECO:0000313" key="2">
    <source>
        <dbReference type="EMBL" id="BCS97839.1"/>
    </source>
</evidence>
<evidence type="ECO:0000313" key="3">
    <source>
        <dbReference type="Proteomes" id="UP001320148"/>
    </source>
</evidence>
<accession>A0ABM7PJU6</accession>